<feature type="domain" description="Prepilin type IV endopeptidase peptidase" evidence="8">
    <location>
        <begin position="109"/>
        <end position="219"/>
    </location>
</feature>
<dbReference type="EC" id="3.4.23.-" evidence="10"/>
<dbReference type="EMBL" id="JBHTEY010000004">
    <property type="protein sequence ID" value="MFC7615673.1"/>
    <property type="molecule type" value="Genomic_DNA"/>
</dbReference>
<keyword evidence="3" id="KW-1003">Cell membrane</keyword>
<feature type="transmembrane region" description="Helical" evidence="7">
    <location>
        <begin position="99"/>
        <end position="119"/>
    </location>
</feature>
<evidence type="ECO:0000259" key="8">
    <source>
        <dbReference type="Pfam" id="PF01478"/>
    </source>
</evidence>
<dbReference type="PANTHER" id="PTHR30487:SF0">
    <property type="entry name" value="PREPILIN LEADER PEPTIDASE_N-METHYLTRANSFERASE-RELATED"/>
    <property type="match status" value="1"/>
</dbReference>
<feature type="domain" description="Prepilin peptidase A24 N-terminal" evidence="9">
    <location>
        <begin position="11"/>
        <end position="93"/>
    </location>
</feature>
<dbReference type="Pfam" id="PF01478">
    <property type="entry name" value="Peptidase_A24"/>
    <property type="match status" value="1"/>
</dbReference>
<sequence>MVAVLLVFAGLLGLAVGSFLTVVAHRVPRGESVVRPSSRCPECGEPVRARHNVPVLGWLVLRGRCAGCGAPISARYPLVEAGTGVLFVVLAWRLHALGLLPALPAYLYFGAVAVALSLIDLEFRRLPNAIVVPSAVVLAVLLAVAAGVGGDWWALGRAGIGAAALFGFYAALAVLYPAGMGWGDVKTAGLIGGVLGFLSWSALIVGGFAGFVVGALVGVAVLAAGRGGRKTAIPFGPSMLAGALIGILAGDELGGLYTDLLLGG</sequence>
<accession>A0ABW2TSB0</accession>
<name>A0ABW2TSB0_9PSEU</name>
<evidence type="ECO:0000313" key="11">
    <source>
        <dbReference type="Proteomes" id="UP001596512"/>
    </source>
</evidence>
<organism evidence="10 11">
    <name type="scientific">Actinokineospora soli</name>
    <dbReference type="NCBI Taxonomy" id="1048753"/>
    <lineage>
        <taxon>Bacteria</taxon>
        <taxon>Bacillati</taxon>
        <taxon>Actinomycetota</taxon>
        <taxon>Actinomycetes</taxon>
        <taxon>Pseudonocardiales</taxon>
        <taxon>Pseudonocardiaceae</taxon>
        <taxon>Actinokineospora</taxon>
    </lineage>
</organism>
<dbReference type="Proteomes" id="UP001596512">
    <property type="component" value="Unassembled WGS sequence"/>
</dbReference>
<dbReference type="Pfam" id="PF06750">
    <property type="entry name" value="A24_N_bact"/>
    <property type="match status" value="1"/>
</dbReference>
<comment type="subcellular location">
    <subcellularLocation>
        <location evidence="1">Cell membrane</location>
        <topology evidence="1">Multi-pass membrane protein</topology>
    </subcellularLocation>
</comment>
<dbReference type="PANTHER" id="PTHR30487">
    <property type="entry name" value="TYPE 4 PREPILIN-LIKE PROTEINS LEADER PEPTIDE-PROCESSING ENZYME"/>
    <property type="match status" value="1"/>
</dbReference>
<dbReference type="InterPro" id="IPR050882">
    <property type="entry name" value="Prepilin_peptidase/N-MTase"/>
</dbReference>
<proteinExistence type="inferred from homology"/>
<feature type="transmembrane region" description="Helical" evidence="7">
    <location>
        <begin position="231"/>
        <end position="250"/>
    </location>
</feature>
<evidence type="ECO:0000256" key="6">
    <source>
        <dbReference type="ARBA" id="ARBA00023136"/>
    </source>
</evidence>
<evidence type="ECO:0000313" key="10">
    <source>
        <dbReference type="EMBL" id="MFC7615673.1"/>
    </source>
</evidence>
<evidence type="ECO:0000256" key="5">
    <source>
        <dbReference type="ARBA" id="ARBA00022989"/>
    </source>
</evidence>
<dbReference type="Gene3D" id="1.20.120.1220">
    <property type="match status" value="1"/>
</dbReference>
<dbReference type="InterPro" id="IPR000045">
    <property type="entry name" value="Prepilin_IV_endopep_pep"/>
</dbReference>
<evidence type="ECO:0000256" key="3">
    <source>
        <dbReference type="ARBA" id="ARBA00022475"/>
    </source>
</evidence>
<evidence type="ECO:0000256" key="2">
    <source>
        <dbReference type="ARBA" id="ARBA00005801"/>
    </source>
</evidence>
<evidence type="ECO:0000256" key="1">
    <source>
        <dbReference type="ARBA" id="ARBA00004651"/>
    </source>
</evidence>
<feature type="transmembrane region" description="Helical" evidence="7">
    <location>
        <begin position="160"/>
        <end position="178"/>
    </location>
</feature>
<keyword evidence="6 7" id="KW-0472">Membrane</keyword>
<comment type="similarity">
    <text evidence="2">Belongs to the peptidase A24 family.</text>
</comment>
<protein>
    <submittedName>
        <fullName evidence="10">Prepilin peptidase</fullName>
        <ecNumber evidence="10">3.4.23.-</ecNumber>
    </submittedName>
</protein>
<evidence type="ECO:0000256" key="4">
    <source>
        <dbReference type="ARBA" id="ARBA00022692"/>
    </source>
</evidence>
<feature type="transmembrane region" description="Helical" evidence="7">
    <location>
        <begin position="198"/>
        <end position="224"/>
    </location>
</feature>
<comment type="caution">
    <text evidence="10">The sequence shown here is derived from an EMBL/GenBank/DDBJ whole genome shotgun (WGS) entry which is preliminary data.</text>
</comment>
<reference evidence="11" key="1">
    <citation type="journal article" date="2019" name="Int. J. Syst. Evol. Microbiol.">
        <title>The Global Catalogue of Microorganisms (GCM) 10K type strain sequencing project: providing services to taxonomists for standard genome sequencing and annotation.</title>
        <authorList>
            <consortium name="The Broad Institute Genomics Platform"/>
            <consortium name="The Broad Institute Genome Sequencing Center for Infectious Disease"/>
            <person name="Wu L."/>
            <person name="Ma J."/>
        </authorList>
    </citation>
    <scope>NUCLEOTIDE SEQUENCE [LARGE SCALE GENOMIC DNA]</scope>
    <source>
        <strain evidence="11">JCM 17695</strain>
    </source>
</reference>
<evidence type="ECO:0000256" key="7">
    <source>
        <dbReference type="SAM" id="Phobius"/>
    </source>
</evidence>
<evidence type="ECO:0000259" key="9">
    <source>
        <dbReference type="Pfam" id="PF06750"/>
    </source>
</evidence>
<gene>
    <name evidence="10" type="ORF">ACFQV2_21420</name>
</gene>
<keyword evidence="10" id="KW-0378">Hydrolase</keyword>
<keyword evidence="4 7" id="KW-0812">Transmembrane</keyword>
<keyword evidence="11" id="KW-1185">Reference proteome</keyword>
<dbReference type="InterPro" id="IPR010627">
    <property type="entry name" value="Prepilin_pept_A24_N"/>
</dbReference>
<feature type="transmembrane region" description="Helical" evidence="7">
    <location>
        <begin position="131"/>
        <end position="153"/>
    </location>
</feature>
<dbReference type="GO" id="GO:0016787">
    <property type="term" value="F:hydrolase activity"/>
    <property type="evidence" value="ECO:0007669"/>
    <property type="project" value="UniProtKB-KW"/>
</dbReference>
<keyword evidence="5 7" id="KW-1133">Transmembrane helix</keyword>